<accession>A0A395N8S9</accession>
<proteinExistence type="predicted"/>
<dbReference type="Proteomes" id="UP000266272">
    <property type="component" value="Unassembled WGS sequence"/>
</dbReference>
<gene>
    <name evidence="1" type="ORF">TARUN_9717</name>
</gene>
<reference evidence="1 2" key="1">
    <citation type="journal article" date="2018" name="PLoS Pathog.">
        <title>Evolution of structural diversity of trichothecenes, a family of toxins produced by plant pathogenic and entomopathogenic fungi.</title>
        <authorList>
            <person name="Proctor R.H."/>
            <person name="McCormick S.P."/>
            <person name="Kim H.S."/>
            <person name="Cardoza R.E."/>
            <person name="Stanley A.M."/>
            <person name="Lindo L."/>
            <person name="Kelly A."/>
            <person name="Brown D.W."/>
            <person name="Lee T."/>
            <person name="Vaughan M.M."/>
            <person name="Alexander N.J."/>
            <person name="Busman M."/>
            <person name="Gutierrez S."/>
        </authorList>
    </citation>
    <scope>NUCLEOTIDE SEQUENCE [LARGE SCALE GENOMIC DNA]</scope>
    <source>
        <strain evidence="1 2">IBT 40837</strain>
    </source>
</reference>
<name>A0A395N8S9_TRIAR</name>
<keyword evidence="2" id="KW-1185">Reference proteome</keyword>
<dbReference type="EMBL" id="PXOA01000832">
    <property type="protein sequence ID" value="RFU72540.1"/>
    <property type="molecule type" value="Genomic_DNA"/>
</dbReference>
<organism evidence="1 2">
    <name type="scientific">Trichoderma arundinaceum</name>
    <dbReference type="NCBI Taxonomy" id="490622"/>
    <lineage>
        <taxon>Eukaryota</taxon>
        <taxon>Fungi</taxon>
        <taxon>Dikarya</taxon>
        <taxon>Ascomycota</taxon>
        <taxon>Pezizomycotina</taxon>
        <taxon>Sordariomycetes</taxon>
        <taxon>Hypocreomycetidae</taxon>
        <taxon>Hypocreales</taxon>
        <taxon>Hypocreaceae</taxon>
        <taxon>Trichoderma</taxon>
    </lineage>
</organism>
<evidence type="ECO:0000313" key="2">
    <source>
        <dbReference type="Proteomes" id="UP000266272"/>
    </source>
</evidence>
<dbReference type="AlphaFoldDB" id="A0A395N8S9"/>
<protein>
    <submittedName>
        <fullName evidence="1">Uncharacterized protein</fullName>
    </submittedName>
</protein>
<comment type="caution">
    <text evidence="1">The sequence shown here is derived from an EMBL/GenBank/DDBJ whole genome shotgun (WGS) entry which is preliminary data.</text>
</comment>
<sequence length="153" mass="16588">MNLTTAAGVRPYTLFISWIEKPFNPFSPHPSGFLEVLILGPIVPQDHEDELLHVNEANPLEYLLEGGAQDSRALKALRTDSHLVEPCAHWPARVQGAVIAAEDGFNFLGFESAAGLEGAKGLLASKACWAISFSKLHRLPAVSRVCMQPNSSV</sequence>
<evidence type="ECO:0000313" key="1">
    <source>
        <dbReference type="EMBL" id="RFU72540.1"/>
    </source>
</evidence>